<evidence type="ECO:0000313" key="8">
    <source>
        <dbReference type="EMBL" id="GCE40954.1"/>
    </source>
</evidence>
<evidence type="ECO:0000256" key="1">
    <source>
        <dbReference type="ARBA" id="ARBA00004651"/>
    </source>
</evidence>
<gene>
    <name evidence="8" type="ORF">Rhow_004597</name>
</gene>
<comment type="subcellular location">
    <subcellularLocation>
        <location evidence="1">Cell membrane</location>
        <topology evidence="1">Multi-pass membrane protein</topology>
    </subcellularLocation>
</comment>
<feature type="domain" description="TraD/TraG TraM recognition site" evidence="7">
    <location>
        <begin position="410"/>
        <end position="496"/>
    </location>
</feature>
<organism evidence="8 9">
    <name type="scientific">Rhodococcus wratislaviensis</name>
    <name type="common">Tsukamurella wratislaviensis</name>
    <dbReference type="NCBI Taxonomy" id="44752"/>
    <lineage>
        <taxon>Bacteria</taxon>
        <taxon>Bacillati</taxon>
        <taxon>Actinomycetota</taxon>
        <taxon>Actinomycetes</taxon>
        <taxon>Mycobacteriales</taxon>
        <taxon>Nocardiaceae</taxon>
        <taxon>Rhodococcus</taxon>
    </lineage>
</organism>
<keyword evidence="3 6" id="KW-0812">Transmembrane</keyword>
<dbReference type="Proteomes" id="UP000287519">
    <property type="component" value="Unassembled WGS sequence"/>
</dbReference>
<evidence type="ECO:0000256" key="2">
    <source>
        <dbReference type="ARBA" id="ARBA00022475"/>
    </source>
</evidence>
<keyword evidence="5 6" id="KW-0472">Membrane</keyword>
<name>A0A402CBG7_RHOWR</name>
<evidence type="ECO:0000259" key="7">
    <source>
        <dbReference type="Pfam" id="PF12696"/>
    </source>
</evidence>
<evidence type="ECO:0000256" key="5">
    <source>
        <dbReference type="ARBA" id="ARBA00023136"/>
    </source>
</evidence>
<keyword evidence="2" id="KW-1003">Cell membrane</keyword>
<dbReference type="SUPFAM" id="SSF52540">
    <property type="entry name" value="P-loop containing nucleoside triphosphate hydrolases"/>
    <property type="match status" value="1"/>
</dbReference>
<protein>
    <submittedName>
        <fullName evidence="8">TraG-family protein</fullName>
    </submittedName>
</protein>
<dbReference type="PANTHER" id="PTHR37937">
    <property type="entry name" value="CONJUGATIVE TRANSFER: DNA TRANSPORT"/>
    <property type="match status" value="1"/>
</dbReference>
<dbReference type="EMBL" id="BHYM01000038">
    <property type="protein sequence ID" value="GCE40954.1"/>
    <property type="molecule type" value="Genomic_DNA"/>
</dbReference>
<keyword evidence="4 6" id="KW-1133">Transmembrane helix</keyword>
<dbReference type="CDD" id="cd01127">
    <property type="entry name" value="TrwB_TraG_TraD_VirD4"/>
    <property type="match status" value="1"/>
</dbReference>
<reference evidence="8 9" key="1">
    <citation type="submission" date="2018-11" db="EMBL/GenBank/DDBJ databases">
        <title>Microbial catabolism of amino acid.</title>
        <authorList>
            <person name="Hibi M."/>
            <person name="Ogawa J."/>
        </authorList>
    </citation>
    <scope>NUCLEOTIDE SEQUENCE [LARGE SCALE GENOMIC DNA]</scope>
    <source>
        <strain evidence="8 9">C31-06</strain>
    </source>
</reference>
<dbReference type="GO" id="GO:0005886">
    <property type="term" value="C:plasma membrane"/>
    <property type="evidence" value="ECO:0007669"/>
    <property type="project" value="UniProtKB-SubCell"/>
</dbReference>
<proteinExistence type="predicted"/>
<evidence type="ECO:0000313" key="9">
    <source>
        <dbReference type="Proteomes" id="UP000287519"/>
    </source>
</evidence>
<accession>A0A402CBG7</accession>
<dbReference type="InterPro" id="IPR032689">
    <property type="entry name" value="TraG-D_C"/>
</dbReference>
<dbReference type="AlphaFoldDB" id="A0A402CBG7"/>
<dbReference type="Gene3D" id="3.40.50.300">
    <property type="entry name" value="P-loop containing nucleotide triphosphate hydrolases"/>
    <property type="match status" value="1"/>
</dbReference>
<dbReference type="Pfam" id="PF12696">
    <property type="entry name" value="TraG-D_C"/>
    <property type="match status" value="1"/>
</dbReference>
<dbReference type="PANTHER" id="PTHR37937:SF1">
    <property type="entry name" value="CONJUGATIVE TRANSFER: DNA TRANSPORT"/>
    <property type="match status" value="1"/>
</dbReference>
<evidence type="ECO:0000256" key="6">
    <source>
        <dbReference type="SAM" id="Phobius"/>
    </source>
</evidence>
<evidence type="ECO:0000256" key="3">
    <source>
        <dbReference type="ARBA" id="ARBA00022692"/>
    </source>
</evidence>
<comment type="caution">
    <text evidence="8">The sequence shown here is derived from an EMBL/GenBank/DDBJ whole genome shotgun (WGS) entry which is preliminary data.</text>
</comment>
<keyword evidence="9" id="KW-1185">Reference proteome</keyword>
<dbReference type="InterPro" id="IPR027417">
    <property type="entry name" value="P-loop_NTPase"/>
</dbReference>
<evidence type="ECO:0000256" key="4">
    <source>
        <dbReference type="ARBA" id="ARBA00022989"/>
    </source>
</evidence>
<sequence length="564" mass="60364">MAAGVVFSVVGGGYLSGVLAGHGGALPTGVYGFLDVLKGLFLSPGDPAAAWPEGSQPGGPVLTWACIGILALACTLTGAYVSSKLAMCKVAQRVRGEGFADRAELVRHGVSEKEAVKKAKKTRASLADVPLRKIDAATATTRIGSLYDAKKEGVYLQYRDGLLVEGPTGSGKTWRVCWQGVTSAVGPVVATTTRGDLLRSTWAERREAGQVEVFDPEGLTAFPDKMRWSILDGCEDPEVALRRAEALVQAMPMDDTKNSGYWNGKAAMLMRGYLYAAAVTGADLRTVKVWASSRTVKTVRDVLSVDLPDWDAELGQALGSKSDSSDDVISACTRLLEPLASPALMNAVNVPKGKSADLKALLTEGNNTIYLVSEGHSRSAAAFTTVLSAELYHVAKQHGLSNPDDRLDPPLRMVLDEMNNVAAIPNMQSLITDSGARGIQIWAVVHSANQNEDRWGRVAGRRLTTESPVRLILPGLGDDQELASISRLLGNRDEYTSPQAPPRSVPRMPVDQIRQMPADQGLLLARGMAPVKLHLPTVWDVPDLKERVEANQAAFDEYAAKASV</sequence>
<dbReference type="InterPro" id="IPR051539">
    <property type="entry name" value="T4SS-coupling_protein"/>
</dbReference>
<feature type="transmembrane region" description="Helical" evidence="6">
    <location>
        <begin position="61"/>
        <end position="81"/>
    </location>
</feature>